<dbReference type="AlphaFoldDB" id="A0A3B0KUC0"/>
<gene>
    <name evidence="1" type="ORF">DGUA_6G009964</name>
</gene>
<name>A0A3B0KUC0_DROGU</name>
<sequence length="261" mass="30083">MDFQTKYSKRHLNGTIYIATRRVLEEKLRSELESGAGELYLRFKAPFAAYDIEKIAQLAGELGEIYVIRFKVDFRNESRGYAFLQYIDASLQAKAMEVLKQRFRDISLDINILPSRNLRELVMITSAGTCLTPLKVYQQMLKLCSFNSVRVYEYRPNTYMHVFSYVNNEAATLAIRHIRTNILLFGSAAHVSWLRTNQTLDHDDFVTECCQQLDSQMKPESNAESCSCFTFSRPQVEEGQQFQGNATTCGIMQLNECKEEL</sequence>
<dbReference type="SUPFAM" id="SSF54928">
    <property type="entry name" value="RNA-binding domain, RBD"/>
    <property type="match status" value="1"/>
</dbReference>
<evidence type="ECO:0000313" key="2">
    <source>
        <dbReference type="Proteomes" id="UP000268350"/>
    </source>
</evidence>
<accession>A0A3B0KUC0</accession>
<dbReference type="EMBL" id="OUUW01000012">
    <property type="protein sequence ID" value="SPP87538.1"/>
    <property type="molecule type" value="Genomic_DNA"/>
</dbReference>
<keyword evidence="2" id="KW-1185">Reference proteome</keyword>
<reference evidence="2" key="1">
    <citation type="submission" date="2018-01" db="EMBL/GenBank/DDBJ databases">
        <authorList>
            <person name="Alioto T."/>
            <person name="Alioto T."/>
        </authorList>
    </citation>
    <scope>NUCLEOTIDE SEQUENCE [LARGE SCALE GENOMIC DNA]</scope>
</reference>
<dbReference type="Proteomes" id="UP000268350">
    <property type="component" value="Unassembled WGS sequence"/>
</dbReference>
<dbReference type="OMA" id="LRPWQVY"/>
<protein>
    <recommendedName>
        <fullName evidence="3">RRM domain-containing protein</fullName>
    </recommendedName>
</protein>
<dbReference type="OrthoDB" id="376357at2759"/>
<dbReference type="STRING" id="7266.A0A3B0KUC0"/>
<evidence type="ECO:0008006" key="3">
    <source>
        <dbReference type="Google" id="ProtNLM"/>
    </source>
</evidence>
<organism evidence="1 2">
    <name type="scientific">Drosophila guanche</name>
    <name type="common">Fruit fly</name>
    <dbReference type="NCBI Taxonomy" id="7266"/>
    <lineage>
        <taxon>Eukaryota</taxon>
        <taxon>Metazoa</taxon>
        <taxon>Ecdysozoa</taxon>
        <taxon>Arthropoda</taxon>
        <taxon>Hexapoda</taxon>
        <taxon>Insecta</taxon>
        <taxon>Pterygota</taxon>
        <taxon>Neoptera</taxon>
        <taxon>Endopterygota</taxon>
        <taxon>Diptera</taxon>
        <taxon>Brachycera</taxon>
        <taxon>Muscomorpha</taxon>
        <taxon>Ephydroidea</taxon>
        <taxon>Drosophilidae</taxon>
        <taxon>Drosophila</taxon>
        <taxon>Sophophora</taxon>
    </lineage>
</organism>
<proteinExistence type="predicted"/>
<dbReference type="GO" id="GO:0003676">
    <property type="term" value="F:nucleic acid binding"/>
    <property type="evidence" value="ECO:0007669"/>
    <property type="project" value="InterPro"/>
</dbReference>
<evidence type="ECO:0000313" key="1">
    <source>
        <dbReference type="EMBL" id="SPP87538.1"/>
    </source>
</evidence>
<dbReference type="InterPro" id="IPR035979">
    <property type="entry name" value="RBD_domain_sf"/>
</dbReference>